<name>A0A9D2EQQ2_9FIRM</name>
<dbReference type="PANTHER" id="PTHR38784:SF1">
    <property type="entry name" value="SUCROSE PHOSPHORYLASE"/>
    <property type="match status" value="1"/>
</dbReference>
<evidence type="ECO:0000313" key="8">
    <source>
        <dbReference type="EMBL" id="HIZ41937.1"/>
    </source>
</evidence>
<feature type="binding site" evidence="6">
    <location>
        <position position="234"/>
    </location>
    <ligand>
        <name>substrate</name>
    </ligand>
</feature>
<feature type="binding site" evidence="6">
    <location>
        <position position="50"/>
    </location>
    <ligand>
        <name>substrate</name>
    </ligand>
</feature>
<dbReference type="GO" id="GO:0005975">
    <property type="term" value="P:carbohydrate metabolic process"/>
    <property type="evidence" value="ECO:0007669"/>
    <property type="project" value="InterPro"/>
</dbReference>
<dbReference type="SUPFAM" id="SSF51445">
    <property type="entry name" value="(Trans)glycosidases"/>
    <property type="match status" value="1"/>
</dbReference>
<evidence type="ECO:0000256" key="6">
    <source>
        <dbReference type="PIRSR" id="PIRSR003059-2"/>
    </source>
</evidence>
<evidence type="ECO:0000259" key="7">
    <source>
        <dbReference type="SMART" id="SM00642"/>
    </source>
</evidence>
<dbReference type="InterPro" id="IPR045857">
    <property type="entry name" value="O16G_dom_2"/>
</dbReference>
<evidence type="ECO:0000256" key="4">
    <source>
        <dbReference type="PIRNR" id="PIRNR003059"/>
    </source>
</evidence>
<gene>
    <name evidence="8" type="primary">gtfA</name>
    <name evidence="8" type="ORF">H9811_05165</name>
</gene>
<reference evidence="8" key="1">
    <citation type="journal article" date="2021" name="PeerJ">
        <title>Extensive microbial diversity within the chicken gut microbiome revealed by metagenomics and culture.</title>
        <authorList>
            <person name="Gilroy R."/>
            <person name="Ravi A."/>
            <person name="Getino M."/>
            <person name="Pursley I."/>
            <person name="Horton D.L."/>
            <person name="Alikhan N.F."/>
            <person name="Baker D."/>
            <person name="Gharbi K."/>
            <person name="Hall N."/>
            <person name="Watson M."/>
            <person name="Adriaenssens E.M."/>
            <person name="Foster-Nyarko E."/>
            <person name="Jarju S."/>
            <person name="Secka A."/>
            <person name="Antonio M."/>
            <person name="Oren A."/>
            <person name="Chaudhuri R.R."/>
            <person name="La Ragione R."/>
            <person name="Hildebrand F."/>
            <person name="Pallen M.J."/>
        </authorList>
    </citation>
    <scope>NUCLEOTIDE SEQUENCE</scope>
    <source>
        <strain evidence="8">ChiSxjej1B13-11774</strain>
    </source>
</reference>
<dbReference type="InterPro" id="IPR016377">
    <property type="entry name" value="Sucrose_GGa_phosphorylase-rel"/>
</dbReference>
<evidence type="ECO:0000256" key="1">
    <source>
        <dbReference type="ARBA" id="ARBA00008452"/>
    </source>
</evidence>
<dbReference type="Gene3D" id="3.20.20.80">
    <property type="entry name" value="Glycosidases"/>
    <property type="match status" value="1"/>
</dbReference>
<accession>A0A9D2EQQ2</accession>
<protein>
    <recommendedName>
        <fullName evidence="4">Sucrose 6(F)-phosphate phosphorylase</fullName>
        <ecNumber evidence="4">2.4.1.329</ecNumber>
    </recommendedName>
</protein>
<dbReference type="InterPro" id="IPR006047">
    <property type="entry name" value="GH13_cat_dom"/>
</dbReference>
<feature type="binding site" evidence="6">
    <location>
        <position position="88"/>
    </location>
    <ligand>
        <name>sucrose</name>
        <dbReference type="ChEBI" id="CHEBI:17992"/>
    </ligand>
</feature>
<evidence type="ECO:0000256" key="3">
    <source>
        <dbReference type="ARBA" id="ARBA00022679"/>
    </source>
</evidence>
<proteinExistence type="inferred from homology"/>
<dbReference type="InterPro" id="IPR022527">
    <property type="entry name" value="Sucrose_phospho"/>
</dbReference>
<feature type="domain" description="Glycosyl hydrolase family 13 catalytic" evidence="7">
    <location>
        <begin position="7"/>
        <end position="428"/>
    </location>
</feature>
<dbReference type="PANTHER" id="PTHR38784">
    <property type="entry name" value="SUCROSE PHOSPHORYLASE"/>
    <property type="match status" value="1"/>
</dbReference>
<feature type="binding site" evidence="6">
    <location>
        <begin position="291"/>
        <end position="292"/>
    </location>
    <ligand>
        <name>substrate</name>
    </ligand>
</feature>
<organism evidence="8 9">
    <name type="scientific">Candidatus Gemmiger excrementigallinarum</name>
    <dbReference type="NCBI Taxonomy" id="2838609"/>
    <lineage>
        <taxon>Bacteria</taxon>
        <taxon>Bacillati</taxon>
        <taxon>Bacillota</taxon>
        <taxon>Clostridia</taxon>
        <taxon>Eubacteriales</taxon>
        <taxon>Gemmiger</taxon>
    </lineage>
</organism>
<evidence type="ECO:0000256" key="5">
    <source>
        <dbReference type="PIRSR" id="PIRSR003059-1"/>
    </source>
</evidence>
<comment type="catalytic activity">
    <reaction evidence="4">
        <text>sucrose 6(F)-phosphate + phosphate = beta-D-fructose 6-phosphate + alpha-D-glucose 1-phosphate</text>
        <dbReference type="Rhea" id="RHEA:38863"/>
        <dbReference type="ChEBI" id="CHEBI:43474"/>
        <dbReference type="ChEBI" id="CHEBI:57634"/>
        <dbReference type="ChEBI" id="CHEBI:57723"/>
        <dbReference type="ChEBI" id="CHEBI:58601"/>
        <dbReference type="EC" id="2.4.1.329"/>
    </reaction>
</comment>
<dbReference type="Pfam" id="PF00128">
    <property type="entry name" value="Alpha-amylase"/>
    <property type="match status" value="1"/>
</dbReference>
<dbReference type="NCBIfam" id="TIGR03852">
    <property type="entry name" value="sucrose_gtfA"/>
    <property type="match status" value="1"/>
</dbReference>
<evidence type="ECO:0000256" key="2">
    <source>
        <dbReference type="ARBA" id="ARBA00022676"/>
    </source>
</evidence>
<dbReference type="EMBL" id="DXBP01000032">
    <property type="protein sequence ID" value="HIZ41937.1"/>
    <property type="molecule type" value="Genomic_DNA"/>
</dbReference>
<dbReference type="EC" id="2.4.1.329" evidence="4"/>
<dbReference type="Proteomes" id="UP000824048">
    <property type="component" value="Unassembled WGS sequence"/>
</dbReference>
<dbReference type="Gene3D" id="3.90.400.10">
    <property type="entry name" value="Oligo-1,6-glucosidase, Domain 2"/>
    <property type="match status" value="1"/>
</dbReference>
<feature type="binding site" evidence="6">
    <location>
        <position position="397"/>
    </location>
    <ligand>
        <name>substrate</name>
    </ligand>
</feature>
<sequence length="489" mass="56177">MKKIENKAMLITYADTLGGDLKQLDRVLDQYFPDAFGGVHVLPFFPSSGDRGFAVIHYDTVAPEFGTWEDIDRLGSRYYLMADFMLNHVSIRSEEFRDYMEKGDASAYKDMFIHWDTFWPNGEPTEAELSALYRRKDGGPYLTFTRKDGKQVRLWNTFFGEQIDIDPYAKPTQEYYRRNLSRLASHVPLVRFDAFAYASKEPGTSCFFVEPKIWEVLEIGMKPLREAGAEMLPEIHENYTIQQKMAEKGYWVYDFALPMLLLHGLHFGRTDRLIHWLNICPRKQFTTLDTHDGIGLVDVAGLLTEEEIDATQELVDRLTADVKPYIPFPTVVRVPGKPVQRYQMMTTYYSALGCDDRAYLLARAVQFFAPGTPQVYYVGLLAGENDIEGVKNDTDPRTVNRHSFTEPEIRAAAQKPVVQQLLELLRFRNSCPAFNGTIEIDQDGSNGMLHITWRNGDCAATLDADFKDKCFRITERKGDTVTERFRQES</sequence>
<comment type="caution">
    <text evidence="8">The sequence shown here is derived from an EMBL/GenBank/DDBJ whole genome shotgun (WGS) entry which is preliminary data.</text>
</comment>
<feature type="active site" description="Proton donor" evidence="5">
    <location>
        <position position="234"/>
    </location>
</feature>
<reference evidence="8" key="2">
    <citation type="submission" date="2021-04" db="EMBL/GenBank/DDBJ databases">
        <authorList>
            <person name="Gilroy R."/>
        </authorList>
    </citation>
    <scope>NUCLEOTIDE SEQUENCE</scope>
    <source>
        <strain evidence="8">ChiSxjej1B13-11774</strain>
    </source>
</reference>
<keyword evidence="3 4" id="KW-0808">Transferase</keyword>
<comment type="similarity">
    <text evidence="1 4">Belongs to the glycosyl hydrolase 13 family. Sucrose phosphorylase subfamily.</text>
</comment>
<dbReference type="AlphaFoldDB" id="A0A9D2EQQ2"/>
<dbReference type="GO" id="GO:0004645">
    <property type="term" value="F:1,4-alpha-oligoglucan phosphorylase activity"/>
    <property type="evidence" value="ECO:0007669"/>
    <property type="project" value="UniProtKB-UniRule"/>
</dbReference>
<feature type="active site" description="Nucleophile" evidence="5">
    <location>
        <position position="193"/>
    </location>
</feature>
<feature type="binding site" evidence="6">
    <location>
        <begin position="191"/>
        <end position="193"/>
    </location>
    <ligand>
        <name>substrate</name>
    </ligand>
</feature>
<dbReference type="PIRSF" id="PIRSF003059">
    <property type="entry name" value="Sucrose_phosphorylase"/>
    <property type="match status" value="1"/>
</dbReference>
<evidence type="ECO:0000313" key="9">
    <source>
        <dbReference type="Proteomes" id="UP000824048"/>
    </source>
</evidence>
<dbReference type="InterPro" id="IPR017853">
    <property type="entry name" value="GH"/>
</dbReference>
<keyword evidence="2 4" id="KW-0328">Glycosyltransferase</keyword>
<dbReference type="SMART" id="SM00642">
    <property type="entry name" value="Aamy"/>
    <property type="match status" value="1"/>
</dbReference>